<accession>A0ABD0JTN9</accession>
<comment type="caution">
    <text evidence="1">The sequence shown here is derived from an EMBL/GenBank/DDBJ whole genome shotgun (WGS) entry which is preliminary data.</text>
</comment>
<proteinExistence type="predicted"/>
<gene>
    <name evidence="1" type="ORF">BaRGS_00030339</name>
</gene>
<organism evidence="1 2">
    <name type="scientific">Batillaria attramentaria</name>
    <dbReference type="NCBI Taxonomy" id="370345"/>
    <lineage>
        <taxon>Eukaryota</taxon>
        <taxon>Metazoa</taxon>
        <taxon>Spiralia</taxon>
        <taxon>Lophotrochozoa</taxon>
        <taxon>Mollusca</taxon>
        <taxon>Gastropoda</taxon>
        <taxon>Caenogastropoda</taxon>
        <taxon>Sorbeoconcha</taxon>
        <taxon>Cerithioidea</taxon>
        <taxon>Batillariidae</taxon>
        <taxon>Batillaria</taxon>
    </lineage>
</organism>
<dbReference type="Proteomes" id="UP001519460">
    <property type="component" value="Unassembled WGS sequence"/>
</dbReference>
<name>A0ABD0JTN9_9CAEN</name>
<protein>
    <submittedName>
        <fullName evidence="1">Uncharacterized protein</fullName>
    </submittedName>
</protein>
<keyword evidence="2" id="KW-1185">Reference proteome</keyword>
<sequence>MKGSSIDFSRKADRSRDSMMLYCTGNKSGWFCRPEHQRPWSRQILQQQCLRGVGISAVQFSRTSVVVLSLVFLILSAVPVGDARRSQPDPSAKRLHYDLMSRYQALVKPSAGANNLLTVKMGLRLSQVLDVVSTLAAIQAEGT</sequence>
<reference evidence="1 2" key="1">
    <citation type="journal article" date="2023" name="Sci. Data">
        <title>Genome assembly of the Korean intertidal mud-creeper Batillaria attramentaria.</title>
        <authorList>
            <person name="Patra A.K."/>
            <person name="Ho P.T."/>
            <person name="Jun S."/>
            <person name="Lee S.J."/>
            <person name="Kim Y."/>
            <person name="Won Y.J."/>
        </authorList>
    </citation>
    <scope>NUCLEOTIDE SEQUENCE [LARGE SCALE GENOMIC DNA]</scope>
    <source>
        <strain evidence="1">Wonlab-2016</strain>
    </source>
</reference>
<evidence type="ECO:0000313" key="2">
    <source>
        <dbReference type="Proteomes" id="UP001519460"/>
    </source>
</evidence>
<dbReference type="EMBL" id="JACVVK020000326">
    <property type="protein sequence ID" value="KAK7478414.1"/>
    <property type="molecule type" value="Genomic_DNA"/>
</dbReference>
<evidence type="ECO:0000313" key="1">
    <source>
        <dbReference type="EMBL" id="KAK7478414.1"/>
    </source>
</evidence>
<dbReference type="AlphaFoldDB" id="A0ABD0JTN9"/>